<organism evidence="2 3">
    <name type="scientific">Streptosporangium album</name>
    <dbReference type="NCBI Taxonomy" id="47479"/>
    <lineage>
        <taxon>Bacteria</taxon>
        <taxon>Bacillati</taxon>
        <taxon>Actinomycetota</taxon>
        <taxon>Actinomycetes</taxon>
        <taxon>Streptosporangiales</taxon>
        <taxon>Streptosporangiaceae</taxon>
        <taxon>Streptosporangium</taxon>
    </lineage>
</organism>
<dbReference type="EMBL" id="JACHJU010000004">
    <property type="protein sequence ID" value="MBB4943009.1"/>
    <property type="molecule type" value="Genomic_DNA"/>
</dbReference>
<keyword evidence="1" id="KW-1133">Transmembrane helix</keyword>
<keyword evidence="1" id="KW-0472">Membrane</keyword>
<sequence>MSTRTTEEIASTIRATVQAAVLSLFTLAGWLSRF</sequence>
<reference evidence="2 3" key="1">
    <citation type="submission" date="2020-08" db="EMBL/GenBank/DDBJ databases">
        <title>Sequencing the genomes of 1000 actinobacteria strains.</title>
        <authorList>
            <person name="Klenk H.-P."/>
        </authorList>
    </citation>
    <scope>NUCLEOTIDE SEQUENCE [LARGE SCALE GENOMIC DNA]</scope>
    <source>
        <strain evidence="2 3">DSM 43023</strain>
    </source>
</reference>
<evidence type="ECO:0000256" key="1">
    <source>
        <dbReference type="SAM" id="Phobius"/>
    </source>
</evidence>
<comment type="caution">
    <text evidence="2">The sequence shown here is derived from an EMBL/GenBank/DDBJ whole genome shotgun (WGS) entry which is preliminary data.</text>
</comment>
<accession>A0A7W7S318</accession>
<dbReference type="Proteomes" id="UP000534286">
    <property type="component" value="Unassembled WGS sequence"/>
</dbReference>
<feature type="transmembrane region" description="Helical" evidence="1">
    <location>
        <begin position="12"/>
        <end position="31"/>
    </location>
</feature>
<evidence type="ECO:0000313" key="2">
    <source>
        <dbReference type="EMBL" id="MBB4943009.1"/>
    </source>
</evidence>
<keyword evidence="1" id="KW-0812">Transmembrane</keyword>
<keyword evidence="3" id="KW-1185">Reference proteome</keyword>
<proteinExistence type="predicted"/>
<gene>
    <name evidence="2" type="ORF">FHR32_007409</name>
</gene>
<name>A0A7W7S318_9ACTN</name>
<evidence type="ECO:0000313" key="3">
    <source>
        <dbReference type="Proteomes" id="UP000534286"/>
    </source>
</evidence>
<protein>
    <submittedName>
        <fullName evidence="2">Uncharacterized protein</fullName>
    </submittedName>
</protein>
<dbReference type="AlphaFoldDB" id="A0A7W7S318"/>